<gene>
    <name evidence="7" type="ORF">E5162_12075</name>
</gene>
<evidence type="ECO:0000256" key="6">
    <source>
        <dbReference type="SAM" id="Phobius"/>
    </source>
</evidence>
<comment type="similarity">
    <text evidence="2">Belongs to the TspO/BZRP family.</text>
</comment>
<dbReference type="PANTHER" id="PTHR10057:SF0">
    <property type="entry name" value="TRANSLOCATOR PROTEIN"/>
    <property type="match status" value="1"/>
</dbReference>
<dbReference type="GO" id="GO:0016020">
    <property type="term" value="C:membrane"/>
    <property type="evidence" value="ECO:0007669"/>
    <property type="project" value="UniProtKB-SubCell"/>
</dbReference>
<dbReference type="InterPro" id="IPR004307">
    <property type="entry name" value="TspO_MBR"/>
</dbReference>
<feature type="transmembrane region" description="Helical" evidence="6">
    <location>
        <begin position="87"/>
        <end position="108"/>
    </location>
</feature>
<name>A0A4S2H992_9PROT</name>
<keyword evidence="3 6" id="KW-0812">Transmembrane</keyword>
<keyword evidence="4 6" id="KW-1133">Transmembrane helix</keyword>
<proteinExistence type="inferred from homology"/>
<feature type="transmembrane region" description="Helical" evidence="6">
    <location>
        <begin position="54"/>
        <end position="75"/>
    </location>
</feature>
<dbReference type="Gene3D" id="1.20.1260.100">
    <property type="entry name" value="TspO/MBR protein"/>
    <property type="match status" value="1"/>
</dbReference>
<dbReference type="InterPro" id="IPR038330">
    <property type="entry name" value="TspO/MBR-related_sf"/>
</dbReference>
<dbReference type="AlphaFoldDB" id="A0A4S2H992"/>
<evidence type="ECO:0000313" key="8">
    <source>
        <dbReference type="Proteomes" id="UP000305451"/>
    </source>
</evidence>
<comment type="subcellular location">
    <subcellularLocation>
        <location evidence="1">Membrane</location>
        <topology evidence="1">Multi-pass membrane protein</topology>
    </subcellularLocation>
</comment>
<feature type="transmembrane region" description="Helical" evidence="6">
    <location>
        <begin position="114"/>
        <end position="133"/>
    </location>
</feature>
<dbReference type="GO" id="GO:0033013">
    <property type="term" value="P:tetrapyrrole metabolic process"/>
    <property type="evidence" value="ECO:0007669"/>
    <property type="project" value="UniProtKB-ARBA"/>
</dbReference>
<evidence type="ECO:0000256" key="4">
    <source>
        <dbReference type="ARBA" id="ARBA00022989"/>
    </source>
</evidence>
<protein>
    <submittedName>
        <fullName evidence="7">Tryptophan-rich sensory protein</fullName>
    </submittedName>
</protein>
<dbReference type="EMBL" id="SRXV01000003">
    <property type="protein sequence ID" value="TGY92376.1"/>
    <property type="molecule type" value="Genomic_DNA"/>
</dbReference>
<reference evidence="7 8" key="1">
    <citation type="journal article" date="2013" name="Int. J. Syst. Evol. Microbiol.">
        <title>Marinicauda pacifica gen. nov., sp. nov., a prosthecate alphaproteobacterium of the family Hyphomonadaceae isolated from deep seawater.</title>
        <authorList>
            <person name="Zhang X.Y."/>
            <person name="Li G.W."/>
            <person name="Wang C.S."/>
            <person name="Zhang Y.J."/>
            <person name="Xu X.W."/>
            <person name="Li H."/>
            <person name="Liu A."/>
            <person name="Liu C."/>
            <person name="Xie B.B."/>
            <person name="Qin Q.L."/>
            <person name="Xu Z."/>
            <person name="Chen X.L."/>
            <person name="Zhou B.C."/>
            <person name="Zhang Y.Z."/>
        </authorList>
    </citation>
    <scope>NUCLEOTIDE SEQUENCE [LARGE SCALE GENOMIC DNA]</scope>
    <source>
        <strain evidence="7 8">P-1 km-3</strain>
    </source>
</reference>
<evidence type="ECO:0000256" key="2">
    <source>
        <dbReference type="ARBA" id="ARBA00007524"/>
    </source>
</evidence>
<dbReference type="FunFam" id="1.20.1260.100:FF:000001">
    <property type="entry name" value="translocator protein 2"/>
    <property type="match status" value="1"/>
</dbReference>
<dbReference type="PIRSF" id="PIRSF005859">
    <property type="entry name" value="PBR"/>
    <property type="match status" value="1"/>
</dbReference>
<sequence>MADIFHKPRAGVARLIVYLVVFVGIALALNAWIFSTGAAQWSSTLENPSWSPPGYAVGAVWTILFALMALSLWLVDRAGQLEARGPARALVVLQYLINISWTWLYFGLENVANGFYVTVIAFFVAIGALIAIGRANLVAALVWLPLNLWLGFALALSYATWQLNV</sequence>
<dbReference type="CDD" id="cd15904">
    <property type="entry name" value="TSPO_MBR"/>
    <property type="match status" value="1"/>
</dbReference>
<comment type="caution">
    <text evidence="7">The sequence shown here is derived from an EMBL/GenBank/DDBJ whole genome shotgun (WGS) entry which is preliminary data.</text>
</comment>
<dbReference type="PANTHER" id="PTHR10057">
    <property type="entry name" value="PERIPHERAL-TYPE BENZODIAZEPINE RECEPTOR"/>
    <property type="match status" value="1"/>
</dbReference>
<evidence type="ECO:0000256" key="3">
    <source>
        <dbReference type="ARBA" id="ARBA00022692"/>
    </source>
</evidence>
<dbReference type="Proteomes" id="UP000305451">
    <property type="component" value="Unassembled WGS sequence"/>
</dbReference>
<organism evidence="7 8">
    <name type="scientific">Marinicauda pacifica</name>
    <dbReference type="NCBI Taxonomy" id="1133559"/>
    <lineage>
        <taxon>Bacteria</taxon>
        <taxon>Pseudomonadati</taxon>
        <taxon>Pseudomonadota</taxon>
        <taxon>Alphaproteobacteria</taxon>
        <taxon>Maricaulales</taxon>
        <taxon>Maricaulaceae</taxon>
        <taxon>Marinicauda</taxon>
    </lineage>
</organism>
<keyword evidence="8" id="KW-1185">Reference proteome</keyword>
<feature type="transmembrane region" description="Helical" evidence="6">
    <location>
        <begin position="12"/>
        <end position="34"/>
    </location>
</feature>
<evidence type="ECO:0000256" key="1">
    <source>
        <dbReference type="ARBA" id="ARBA00004141"/>
    </source>
</evidence>
<evidence type="ECO:0000313" key="7">
    <source>
        <dbReference type="EMBL" id="TGY92376.1"/>
    </source>
</evidence>
<evidence type="ECO:0000256" key="5">
    <source>
        <dbReference type="ARBA" id="ARBA00023136"/>
    </source>
</evidence>
<keyword evidence="5 6" id="KW-0472">Membrane</keyword>
<accession>A0A4S2H992</accession>
<dbReference type="OrthoDB" id="9795496at2"/>
<dbReference type="RefSeq" id="WP_135945510.1">
    <property type="nucleotide sequence ID" value="NZ_BMEI01000003.1"/>
</dbReference>
<feature type="transmembrane region" description="Helical" evidence="6">
    <location>
        <begin position="140"/>
        <end position="161"/>
    </location>
</feature>
<dbReference type="Pfam" id="PF03073">
    <property type="entry name" value="TspO_MBR"/>
    <property type="match status" value="1"/>
</dbReference>